<dbReference type="FunFam" id="2.60.40.10:FF:000612">
    <property type="entry name" value="palladin isoform X1"/>
    <property type="match status" value="1"/>
</dbReference>
<dbReference type="SUPFAM" id="SSF48726">
    <property type="entry name" value="Immunoglobulin"/>
    <property type="match status" value="3"/>
</dbReference>
<dbReference type="SMART" id="SM00408">
    <property type="entry name" value="IGc2"/>
    <property type="match status" value="3"/>
</dbReference>
<protein>
    <recommendedName>
        <fullName evidence="3">Ig-like domain-containing protein</fullName>
    </recommendedName>
</protein>
<evidence type="ECO:0000259" key="3">
    <source>
        <dbReference type="PROSITE" id="PS50835"/>
    </source>
</evidence>
<feature type="compositionally biased region" description="Basic and acidic residues" evidence="2">
    <location>
        <begin position="532"/>
        <end position="545"/>
    </location>
</feature>
<dbReference type="AlphaFoldDB" id="A0AAV7PI71"/>
<dbReference type="GO" id="GO:0007156">
    <property type="term" value="P:homophilic cell adhesion via plasma membrane adhesion molecules"/>
    <property type="evidence" value="ECO:0007669"/>
    <property type="project" value="TreeGrafter"/>
</dbReference>
<dbReference type="InterPro" id="IPR003598">
    <property type="entry name" value="Ig_sub2"/>
</dbReference>
<organism evidence="4 5">
    <name type="scientific">Pleurodeles waltl</name>
    <name type="common">Iberian ribbed newt</name>
    <dbReference type="NCBI Taxonomy" id="8319"/>
    <lineage>
        <taxon>Eukaryota</taxon>
        <taxon>Metazoa</taxon>
        <taxon>Chordata</taxon>
        <taxon>Craniata</taxon>
        <taxon>Vertebrata</taxon>
        <taxon>Euteleostomi</taxon>
        <taxon>Amphibia</taxon>
        <taxon>Batrachia</taxon>
        <taxon>Caudata</taxon>
        <taxon>Salamandroidea</taxon>
        <taxon>Salamandridae</taxon>
        <taxon>Pleurodelinae</taxon>
        <taxon>Pleurodeles</taxon>
    </lineage>
</organism>
<comment type="caution">
    <text evidence="4">The sequence shown here is derived from an EMBL/GenBank/DDBJ whole genome shotgun (WGS) entry which is preliminary data.</text>
</comment>
<evidence type="ECO:0000313" key="5">
    <source>
        <dbReference type="Proteomes" id="UP001066276"/>
    </source>
</evidence>
<feature type="region of interest" description="Disordered" evidence="2">
    <location>
        <begin position="510"/>
        <end position="546"/>
    </location>
</feature>
<proteinExistence type="predicted"/>
<evidence type="ECO:0000256" key="2">
    <source>
        <dbReference type="SAM" id="MobiDB-lite"/>
    </source>
</evidence>
<dbReference type="GO" id="GO:0030424">
    <property type="term" value="C:axon"/>
    <property type="evidence" value="ECO:0007669"/>
    <property type="project" value="TreeGrafter"/>
</dbReference>
<dbReference type="Pfam" id="PF07679">
    <property type="entry name" value="I-set"/>
    <property type="match status" value="3"/>
</dbReference>
<feature type="region of interest" description="Disordered" evidence="2">
    <location>
        <begin position="248"/>
        <end position="400"/>
    </location>
</feature>
<dbReference type="FunFam" id="2.60.40.10:FF:000702">
    <property type="entry name" value="Myotilin"/>
    <property type="match status" value="1"/>
</dbReference>
<dbReference type="InterPro" id="IPR003599">
    <property type="entry name" value="Ig_sub"/>
</dbReference>
<dbReference type="GO" id="GO:0070593">
    <property type="term" value="P:dendrite self-avoidance"/>
    <property type="evidence" value="ECO:0007669"/>
    <property type="project" value="TreeGrafter"/>
</dbReference>
<accession>A0AAV7PI71</accession>
<dbReference type="InterPro" id="IPR013098">
    <property type="entry name" value="Ig_I-set"/>
</dbReference>
<dbReference type="PROSITE" id="PS50835">
    <property type="entry name" value="IG_LIKE"/>
    <property type="match status" value="2"/>
</dbReference>
<dbReference type="GO" id="GO:0098632">
    <property type="term" value="F:cell-cell adhesion mediator activity"/>
    <property type="evidence" value="ECO:0007669"/>
    <property type="project" value="TreeGrafter"/>
</dbReference>
<feature type="compositionally biased region" description="Polar residues" evidence="2">
    <location>
        <begin position="513"/>
        <end position="531"/>
    </location>
</feature>
<dbReference type="SMART" id="SM00409">
    <property type="entry name" value="IG"/>
    <property type="match status" value="3"/>
</dbReference>
<keyword evidence="1" id="KW-0393">Immunoglobulin domain</keyword>
<dbReference type="PANTHER" id="PTHR10075:SF23">
    <property type="entry name" value="MYOTILIN"/>
    <property type="match status" value="1"/>
</dbReference>
<dbReference type="PANTHER" id="PTHR10075">
    <property type="entry name" value="BASIGIN RELATED"/>
    <property type="match status" value="1"/>
</dbReference>
<dbReference type="InterPro" id="IPR013783">
    <property type="entry name" value="Ig-like_fold"/>
</dbReference>
<dbReference type="EMBL" id="JANPWB010000011">
    <property type="protein sequence ID" value="KAJ1127514.1"/>
    <property type="molecule type" value="Genomic_DNA"/>
</dbReference>
<sequence>MSQMKRKTTSVSLTIGSSLKETSSNAVRQSSSTLIQPISIDPKRLQGPSAAHSSGGAPVFTKCLQDISTSKGQLVVFECRIRATSPFQVNWYREHHPIIDSADFRILRKKACLSAVPEEVCTLVITEAYPEDSGVFKCVAENNDGVVTSSAHLFVFPESYDIEIFEALQSVPGLEDDMEKMCLQNKTDKAVNEMQQPTQPENLKIHPGLNNDDVETIEGFEAVSDSSTEQEMSSNWDTQLAIRDCTPLSTSSKTAGQRKFQDFSPEAQSTISPKLSHNNTTQNRQGVPCASRIDSSTISSVPPPSMFNYERPKHFIQAQPTHPAQWSSQGTGTSNFEVKSPSNQTHNFGEQKHSPSSTSVNSPKYLSSTSFVPTMEPTHQTTSSAAQFPPSFSHGPKMTLTHSQSPAAYLSSMLPSHTDHMNNYKASTAVESSYLEPAYKNVPKQPPPTSDHQIQGTKDALIQDLERKLRCKDSLLQNGNQRLTYEERMARRLLGRENAASVFEINADDMQDSEQCPDNQASPGQTTQDWNRPSRGEGNENRSIQEKLFPPRFLTIPGDLELEEGRFCRIDFKVTGLPAPDVAWFLNGRPVRADEFHKMIVSEKGFHSLILEMVRLADAGEYECVATNRAGKATFRMQLDVLAHEHRRAPSFIRKPQSARGMEGDTVRIECQVAAVPFPQILLKKNNEMLQYNTDRIRLLQDSNGKICLLIYNVSKKDDGWYTISAVNEAGVTTCHARVDVGTRFNPNTPAPKPLKVRPTFSLYSALNEKVLEAKQGEAFHHTEPSYPGLFESDEL</sequence>
<evidence type="ECO:0000313" key="4">
    <source>
        <dbReference type="EMBL" id="KAJ1127514.1"/>
    </source>
</evidence>
<dbReference type="Gene3D" id="2.60.40.10">
    <property type="entry name" value="Immunoglobulins"/>
    <property type="match status" value="3"/>
</dbReference>
<evidence type="ECO:0000256" key="1">
    <source>
        <dbReference type="ARBA" id="ARBA00023319"/>
    </source>
</evidence>
<gene>
    <name evidence="4" type="ORF">NDU88_005913</name>
</gene>
<reference evidence="4" key="1">
    <citation type="journal article" date="2022" name="bioRxiv">
        <title>Sequencing and chromosome-scale assembly of the giantPleurodeles waltlgenome.</title>
        <authorList>
            <person name="Brown T."/>
            <person name="Elewa A."/>
            <person name="Iarovenko S."/>
            <person name="Subramanian E."/>
            <person name="Araus A.J."/>
            <person name="Petzold A."/>
            <person name="Susuki M."/>
            <person name="Suzuki K.-i.T."/>
            <person name="Hayashi T."/>
            <person name="Toyoda A."/>
            <person name="Oliveira C."/>
            <person name="Osipova E."/>
            <person name="Leigh N.D."/>
            <person name="Simon A."/>
            <person name="Yun M.H."/>
        </authorList>
    </citation>
    <scope>NUCLEOTIDE SEQUENCE</scope>
    <source>
        <strain evidence="4">20211129_DDA</strain>
        <tissue evidence="4">Liver</tissue>
    </source>
</reference>
<feature type="domain" description="Ig-like" evidence="3">
    <location>
        <begin position="58"/>
        <end position="154"/>
    </location>
</feature>
<dbReference type="Proteomes" id="UP001066276">
    <property type="component" value="Chromosome 7"/>
</dbReference>
<feature type="domain" description="Ig-like" evidence="3">
    <location>
        <begin position="551"/>
        <end position="640"/>
    </location>
</feature>
<dbReference type="GO" id="GO:0005886">
    <property type="term" value="C:plasma membrane"/>
    <property type="evidence" value="ECO:0007669"/>
    <property type="project" value="TreeGrafter"/>
</dbReference>
<feature type="compositionally biased region" description="Polar residues" evidence="2">
    <location>
        <begin position="318"/>
        <end position="386"/>
    </location>
</feature>
<dbReference type="FunFam" id="2.60.40.10:FF:000256">
    <property type="entry name" value="myopalladin isoform X1"/>
    <property type="match status" value="1"/>
</dbReference>
<dbReference type="InterPro" id="IPR007110">
    <property type="entry name" value="Ig-like_dom"/>
</dbReference>
<dbReference type="GO" id="GO:0007411">
    <property type="term" value="P:axon guidance"/>
    <property type="evidence" value="ECO:0007669"/>
    <property type="project" value="TreeGrafter"/>
</dbReference>
<dbReference type="InterPro" id="IPR036179">
    <property type="entry name" value="Ig-like_dom_sf"/>
</dbReference>
<keyword evidence="5" id="KW-1185">Reference proteome</keyword>
<name>A0AAV7PI71_PLEWA</name>
<feature type="compositionally biased region" description="Polar residues" evidence="2">
    <location>
        <begin position="266"/>
        <end position="285"/>
    </location>
</feature>